<evidence type="ECO:0000256" key="7">
    <source>
        <dbReference type="ARBA" id="ARBA00049244"/>
    </source>
</evidence>
<dbReference type="PANTHER" id="PTHR34388:SF1">
    <property type="entry name" value="DNA POLYMERASE III SUBUNIT DELTA"/>
    <property type="match status" value="1"/>
</dbReference>
<reference evidence="9" key="1">
    <citation type="submission" date="2020-05" db="EMBL/GenBank/DDBJ databases">
        <authorList>
            <person name="Chiriac C."/>
            <person name="Salcher M."/>
            <person name="Ghai R."/>
            <person name="Kavagutti S V."/>
        </authorList>
    </citation>
    <scope>NUCLEOTIDE SEQUENCE</scope>
</reference>
<dbReference type="EMBL" id="CAFBMR010000175">
    <property type="protein sequence ID" value="CAB4933991.1"/>
    <property type="molecule type" value="Genomic_DNA"/>
</dbReference>
<dbReference type="InterPro" id="IPR008921">
    <property type="entry name" value="DNA_pol3_clamp-load_cplx_C"/>
</dbReference>
<comment type="similarity">
    <text evidence="6">Belongs to the DNA polymerase HolA subunit family.</text>
</comment>
<dbReference type="InterPro" id="IPR048466">
    <property type="entry name" value="DNA_pol3_delta-like_C"/>
</dbReference>
<dbReference type="GO" id="GO:0006261">
    <property type="term" value="P:DNA-templated DNA replication"/>
    <property type="evidence" value="ECO:0007669"/>
    <property type="project" value="TreeGrafter"/>
</dbReference>
<gene>
    <name evidence="9" type="ORF">UFOPK3610_02089</name>
</gene>
<dbReference type="NCBIfam" id="TIGR01128">
    <property type="entry name" value="holA"/>
    <property type="match status" value="1"/>
</dbReference>
<accession>A0A6J7IT87</accession>
<proteinExistence type="inferred from homology"/>
<dbReference type="EC" id="2.7.7.7" evidence="1"/>
<dbReference type="InterPro" id="IPR005790">
    <property type="entry name" value="DNA_polIII_delta"/>
</dbReference>
<dbReference type="GO" id="GO:0003677">
    <property type="term" value="F:DNA binding"/>
    <property type="evidence" value="ECO:0007669"/>
    <property type="project" value="InterPro"/>
</dbReference>
<comment type="catalytic activity">
    <reaction evidence="7">
        <text>DNA(n) + a 2'-deoxyribonucleoside 5'-triphosphate = DNA(n+1) + diphosphate</text>
        <dbReference type="Rhea" id="RHEA:22508"/>
        <dbReference type="Rhea" id="RHEA-COMP:17339"/>
        <dbReference type="Rhea" id="RHEA-COMP:17340"/>
        <dbReference type="ChEBI" id="CHEBI:33019"/>
        <dbReference type="ChEBI" id="CHEBI:61560"/>
        <dbReference type="ChEBI" id="CHEBI:173112"/>
        <dbReference type="EC" id="2.7.7.7"/>
    </reaction>
</comment>
<keyword evidence="2" id="KW-0808">Transferase</keyword>
<dbReference type="Pfam" id="PF21694">
    <property type="entry name" value="DNA_pol3_delta_C"/>
    <property type="match status" value="1"/>
</dbReference>
<dbReference type="InterPro" id="IPR027417">
    <property type="entry name" value="P-loop_NTPase"/>
</dbReference>
<dbReference type="Gene3D" id="1.20.272.10">
    <property type="match status" value="1"/>
</dbReference>
<evidence type="ECO:0000256" key="1">
    <source>
        <dbReference type="ARBA" id="ARBA00012417"/>
    </source>
</evidence>
<organism evidence="9">
    <name type="scientific">freshwater metagenome</name>
    <dbReference type="NCBI Taxonomy" id="449393"/>
    <lineage>
        <taxon>unclassified sequences</taxon>
        <taxon>metagenomes</taxon>
        <taxon>ecological metagenomes</taxon>
    </lineage>
</organism>
<evidence type="ECO:0000256" key="5">
    <source>
        <dbReference type="ARBA" id="ARBA00022932"/>
    </source>
</evidence>
<dbReference type="AlphaFoldDB" id="A0A6J7IT87"/>
<dbReference type="SUPFAM" id="SSF52540">
    <property type="entry name" value="P-loop containing nucleoside triphosphate hydrolases"/>
    <property type="match status" value="1"/>
</dbReference>
<evidence type="ECO:0000259" key="8">
    <source>
        <dbReference type="Pfam" id="PF21694"/>
    </source>
</evidence>
<dbReference type="PANTHER" id="PTHR34388">
    <property type="entry name" value="DNA POLYMERASE III SUBUNIT DELTA"/>
    <property type="match status" value="1"/>
</dbReference>
<keyword evidence="5" id="KW-0239">DNA-directed DNA polymerase</keyword>
<keyword evidence="4" id="KW-0235">DNA replication</keyword>
<evidence type="ECO:0000256" key="6">
    <source>
        <dbReference type="ARBA" id="ARBA00034754"/>
    </source>
</evidence>
<dbReference type="SUPFAM" id="SSF48019">
    <property type="entry name" value="post-AAA+ oligomerization domain-like"/>
    <property type="match status" value="1"/>
</dbReference>
<sequence>MNASWHADVMATPAPVTLVSGPEEFLAERAVRDVVLAARKVDPSIERRDVEGSAEGAAGLLREALSPTLFGDAAVVVVNGIEGLDDAGQTAVRAALADLPIGIYLVLVHPGGVKGKALLTDIRKSGAAEVDCATLKRGSDTIDFITREFVRHGRKATREAINALYESLGQDLRMLAAAVSQVCADLDEEPIDADHVHFYFDGVAEVSSFQIADAVWDRRPKDALRDLRWAMETGDRNRIGPSLVSGLSGGLRSLARFTGVSHSMSEGQIAGEIGVPPWKVKVIKRQAARWRPAQLAQATLLLAAADGSTKGGVRHGESLDPVQKAAMLESLVVNIASPD</sequence>
<protein>
    <recommendedName>
        <fullName evidence="1">DNA-directed DNA polymerase</fullName>
        <ecNumber evidence="1">2.7.7.7</ecNumber>
    </recommendedName>
</protein>
<dbReference type="GO" id="GO:0009360">
    <property type="term" value="C:DNA polymerase III complex"/>
    <property type="evidence" value="ECO:0007669"/>
    <property type="project" value="TreeGrafter"/>
</dbReference>
<keyword evidence="3" id="KW-0548">Nucleotidyltransferase</keyword>
<evidence type="ECO:0000256" key="2">
    <source>
        <dbReference type="ARBA" id="ARBA00022679"/>
    </source>
</evidence>
<name>A0A6J7IT87_9ZZZZ</name>
<dbReference type="GO" id="GO:0003887">
    <property type="term" value="F:DNA-directed DNA polymerase activity"/>
    <property type="evidence" value="ECO:0007669"/>
    <property type="project" value="UniProtKB-KW"/>
</dbReference>
<dbReference type="Gene3D" id="3.40.50.300">
    <property type="entry name" value="P-loop containing nucleotide triphosphate hydrolases"/>
    <property type="match status" value="1"/>
</dbReference>
<feature type="domain" description="DNA polymerase III delta subunit-like C-terminal" evidence="8">
    <location>
        <begin position="208"/>
        <end position="313"/>
    </location>
</feature>
<evidence type="ECO:0000313" key="9">
    <source>
        <dbReference type="EMBL" id="CAB4933991.1"/>
    </source>
</evidence>
<evidence type="ECO:0000256" key="4">
    <source>
        <dbReference type="ARBA" id="ARBA00022705"/>
    </source>
</evidence>
<evidence type="ECO:0000256" key="3">
    <source>
        <dbReference type="ARBA" id="ARBA00022695"/>
    </source>
</evidence>